<dbReference type="AlphaFoldDB" id="A0A0A1FDT2"/>
<dbReference type="STRING" id="279058.LT85_3750"/>
<name>A0A0A1FDT2_9BURK</name>
<proteinExistence type="predicted"/>
<dbReference type="KEGG" id="care:LT85_3750"/>
<evidence type="ECO:0000313" key="3">
    <source>
        <dbReference type="EMBL" id="AIY42908.1"/>
    </source>
</evidence>
<keyword evidence="4" id="KW-1185">Reference proteome</keyword>
<feature type="compositionally biased region" description="Basic and acidic residues" evidence="1">
    <location>
        <begin position="32"/>
        <end position="50"/>
    </location>
</feature>
<evidence type="ECO:0000256" key="2">
    <source>
        <dbReference type="SAM" id="SignalP"/>
    </source>
</evidence>
<gene>
    <name evidence="3" type="ORF">LT85_3750</name>
</gene>
<dbReference type="OrthoDB" id="8779991at2"/>
<keyword evidence="2" id="KW-0732">Signal</keyword>
<dbReference type="HOGENOM" id="CLU_2567942_0_0_4"/>
<feature type="signal peptide" evidence="2">
    <location>
        <begin position="1"/>
        <end position="20"/>
    </location>
</feature>
<organism evidence="3 4">
    <name type="scientific">Collimonas arenae</name>
    <dbReference type="NCBI Taxonomy" id="279058"/>
    <lineage>
        <taxon>Bacteria</taxon>
        <taxon>Pseudomonadati</taxon>
        <taxon>Pseudomonadota</taxon>
        <taxon>Betaproteobacteria</taxon>
        <taxon>Burkholderiales</taxon>
        <taxon>Oxalobacteraceae</taxon>
        <taxon>Collimonas</taxon>
    </lineage>
</organism>
<evidence type="ECO:0000256" key="1">
    <source>
        <dbReference type="SAM" id="MobiDB-lite"/>
    </source>
</evidence>
<accession>A0A0A1FDT2</accession>
<feature type="chain" id="PRO_5001974095" evidence="2">
    <location>
        <begin position="21"/>
        <end position="81"/>
    </location>
</feature>
<reference evidence="4" key="1">
    <citation type="journal article" date="2014" name="Soil Biol. Biochem.">
        <title>Structure and function of bacterial communities in ageing soils: Insights from the Mendocino ecological staircase.</title>
        <authorList>
            <person name="Uroz S."/>
            <person name="Tech J.J."/>
            <person name="Sawaya N.A."/>
            <person name="Frey-Klett P."/>
            <person name="Leveau J.H.J."/>
        </authorList>
    </citation>
    <scope>NUCLEOTIDE SEQUENCE [LARGE SCALE GENOMIC DNA]</scope>
    <source>
        <strain evidence="4">Cal35</strain>
    </source>
</reference>
<evidence type="ECO:0000313" key="4">
    <source>
        <dbReference type="Proteomes" id="UP000030302"/>
    </source>
</evidence>
<dbReference type="RefSeq" id="WP_156117576.1">
    <property type="nucleotide sequence ID" value="NZ_CP009962.1"/>
</dbReference>
<feature type="region of interest" description="Disordered" evidence="1">
    <location>
        <begin position="22"/>
        <end position="51"/>
    </location>
</feature>
<sequence length="81" mass="9144">MKKMLSILTLLLAVTPVVYAQDRPQPGMGLEGHPDARNDRRPESFYDGNHRMNTHSVMRCKDGAMRKARADACRGHDGKHK</sequence>
<protein>
    <submittedName>
        <fullName evidence="3">Uncharacterized protein</fullName>
    </submittedName>
</protein>
<dbReference type="EMBL" id="CP009962">
    <property type="protein sequence ID" value="AIY42908.1"/>
    <property type="molecule type" value="Genomic_DNA"/>
</dbReference>
<dbReference type="Proteomes" id="UP000030302">
    <property type="component" value="Chromosome"/>
</dbReference>